<organism evidence="1 2">
    <name type="scientific">Chitinimonas lacunae</name>
    <dbReference type="NCBI Taxonomy" id="1963018"/>
    <lineage>
        <taxon>Bacteria</taxon>
        <taxon>Pseudomonadati</taxon>
        <taxon>Pseudomonadota</taxon>
        <taxon>Betaproteobacteria</taxon>
        <taxon>Neisseriales</taxon>
        <taxon>Chitinibacteraceae</taxon>
        <taxon>Chitinimonas</taxon>
    </lineage>
</organism>
<evidence type="ECO:0000313" key="1">
    <source>
        <dbReference type="EMBL" id="MFC4159947.1"/>
    </source>
</evidence>
<proteinExistence type="predicted"/>
<dbReference type="RefSeq" id="WP_378164245.1">
    <property type="nucleotide sequence ID" value="NZ_JBHSBU010000001.1"/>
</dbReference>
<protein>
    <submittedName>
        <fullName evidence="1">Uncharacterized protein</fullName>
    </submittedName>
</protein>
<reference evidence="2" key="1">
    <citation type="journal article" date="2019" name="Int. J. Syst. Evol. Microbiol.">
        <title>The Global Catalogue of Microorganisms (GCM) 10K type strain sequencing project: providing services to taxonomists for standard genome sequencing and annotation.</title>
        <authorList>
            <consortium name="The Broad Institute Genomics Platform"/>
            <consortium name="The Broad Institute Genome Sequencing Center for Infectious Disease"/>
            <person name="Wu L."/>
            <person name="Ma J."/>
        </authorList>
    </citation>
    <scope>NUCLEOTIDE SEQUENCE [LARGE SCALE GENOMIC DNA]</scope>
    <source>
        <strain evidence="2">LMG 29894</strain>
    </source>
</reference>
<evidence type="ECO:0000313" key="2">
    <source>
        <dbReference type="Proteomes" id="UP001595791"/>
    </source>
</evidence>
<sequence length="68" mass="7474">MATLLPTLDETWQVDAQGLFTLIWVASPIVSGSASKPCLFRPSITANPGGMTASTSIWRWRRANRPSR</sequence>
<accession>A0ABV8MP59</accession>
<name>A0ABV8MP59_9NEIS</name>
<keyword evidence="2" id="KW-1185">Reference proteome</keyword>
<gene>
    <name evidence="1" type="ORF">ACFOW7_11380</name>
</gene>
<dbReference type="EMBL" id="JBHSBU010000001">
    <property type="protein sequence ID" value="MFC4159947.1"/>
    <property type="molecule type" value="Genomic_DNA"/>
</dbReference>
<dbReference type="Proteomes" id="UP001595791">
    <property type="component" value="Unassembled WGS sequence"/>
</dbReference>
<comment type="caution">
    <text evidence="1">The sequence shown here is derived from an EMBL/GenBank/DDBJ whole genome shotgun (WGS) entry which is preliminary data.</text>
</comment>